<dbReference type="EMBL" id="GGMR01007632">
    <property type="protein sequence ID" value="MBY20251.1"/>
    <property type="molecule type" value="Transcribed_RNA"/>
</dbReference>
<dbReference type="GO" id="GO:0006631">
    <property type="term" value="P:fatty acid metabolic process"/>
    <property type="evidence" value="ECO:0007669"/>
    <property type="project" value="TreeGrafter"/>
</dbReference>
<feature type="domain" description="GPAT/DHAPAT C-terminal" evidence="1">
    <location>
        <begin position="1"/>
        <end position="297"/>
    </location>
</feature>
<protein>
    <submittedName>
        <fullName evidence="2">Glycerol-3-phosphate acyltransferase 1</fullName>
    </submittedName>
</protein>
<dbReference type="GO" id="GO:0008654">
    <property type="term" value="P:phospholipid biosynthetic process"/>
    <property type="evidence" value="ECO:0007669"/>
    <property type="project" value="TreeGrafter"/>
</dbReference>
<dbReference type="InterPro" id="IPR045520">
    <property type="entry name" value="GPAT/DHAPAT_C"/>
</dbReference>
<keyword evidence="2" id="KW-0808">Transferase</keyword>
<gene>
    <name evidence="2" type="primary">GPAM</name>
    <name evidence="2" type="ORF">g.62730</name>
</gene>
<reference evidence="2" key="1">
    <citation type="submission" date="2018-04" db="EMBL/GenBank/DDBJ databases">
        <title>Transcriptome of Schizaphis graminum biotype I.</title>
        <authorList>
            <person name="Scully E.D."/>
            <person name="Geib S.M."/>
            <person name="Palmer N.A."/>
            <person name="Koch K."/>
            <person name="Bradshaw J."/>
            <person name="Heng-Moss T."/>
            <person name="Sarath G."/>
        </authorList>
    </citation>
    <scope>NUCLEOTIDE SEQUENCE</scope>
</reference>
<dbReference type="PANTHER" id="PTHR12563">
    <property type="entry name" value="GLYCEROL-3-PHOSPHATE ACYLTRANSFERASE"/>
    <property type="match status" value="1"/>
</dbReference>
<sequence length="337" mass="38727">MSTHAVCFLLLNKYRNGTTLEQLAKDILNLRSKLTQGDRDIGFSGRSIEVIKHAINLLGPKLVVYENTDEGYFIKPILNVPALIELSYYANNLISHFMHQSIVALSICKLVGMDFSNKTITETKISRNELVEDVLFLMNLLQFDFVFIKPCDSLDNIVETVIRHFEEEEIILIDMLLEEERHSQNLAKLLNCDSDDDDYPQPHVEIDVKYRVSINENSLNRLNFYRSVMMPYLECMAESAGSFLALSEDSVTEREHIQTILNQMHENLEEGILSCGESISVDTIKHSFLAFERFNCLQITTKDNIKTLHVINNQSSELNTGMQNMSEYIEEFVKQII</sequence>
<organism evidence="2">
    <name type="scientific">Schizaphis graminum</name>
    <name type="common">Green bug aphid</name>
    <dbReference type="NCBI Taxonomy" id="13262"/>
    <lineage>
        <taxon>Eukaryota</taxon>
        <taxon>Metazoa</taxon>
        <taxon>Ecdysozoa</taxon>
        <taxon>Arthropoda</taxon>
        <taxon>Hexapoda</taxon>
        <taxon>Insecta</taxon>
        <taxon>Pterygota</taxon>
        <taxon>Neoptera</taxon>
        <taxon>Paraneoptera</taxon>
        <taxon>Hemiptera</taxon>
        <taxon>Sternorrhyncha</taxon>
        <taxon>Aphidomorpha</taxon>
        <taxon>Aphidoidea</taxon>
        <taxon>Aphididae</taxon>
        <taxon>Aphidini</taxon>
        <taxon>Schizaphis</taxon>
    </lineage>
</organism>
<name>A0A2S2NSS8_SCHGA</name>
<dbReference type="GO" id="GO:0031966">
    <property type="term" value="C:mitochondrial membrane"/>
    <property type="evidence" value="ECO:0007669"/>
    <property type="project" value="TreeGrafter"/>
</dbReference>
<keyword evidence="2" id="KW-0012">Acyltransferase</keyword>
<dbReference type="GO" id="GO:0019432">
    <property type="term" value="P:triglyceride biosynthetic process"/>
    <property type="evidence" value="ECO:0007669"/>
    <property type="project" value="TreeGrafter"/>
</dbReference>
<dbReference type="Pfam" id="PF19277">
    <property type="entry name" value="GPAT_C"/>
    <property type="match status" value="1"/>
</dbReference>
<dbReference type="AlphaFoldDB" id="A0A2S2NSS8"/>
<dbReference type="GO" id="GO:0004366">
    <property type="term" value="F:glycerol-3-phosphate O-acyltransferase activity"/>
    <property type="evidence" value="ECO:0007669"/>
    <property type="project" value="TreeGrafter"/>
</dbReference>
<evidence type="ECO:0000313" key="2">
    <source>
        <dbReference type="EMBL" id="MBY20251.1"/>
    </source>
</evidence>
<dbReference type="GO" id="GO:0006072">
    <property type="term" value="P:glycerol-3-phosphate metabolic process"/>
    <property type="evidence" value="ECO:0007669"/>
    <property type="project" value="TreeGrafter"/>
</dbReference>
<proteinExistence type="predicted"/>
<evidence type="ECO:0000259" key="1">
    <source>
        <dbReference type="Pfam" id="PF19277"/>
    </source>
</evidence>
<accession>A0A2S2NSS8</accession>
<dbReference type="PANTHER" id="PTHR12563:SF23">
    <property type="entry name" value="BCDNA.GH07066"/>
    <property type="match status" value="1"/>
</dbReference>
<dbReference type="InterPro" id="IPR022284">
    <property type="entry name" value="GPAT/DHAPAT"/>
</dbReference>